<gene>
    <name evidence="2" type="ORF">EAS61_19565</name>
</gene>
<accession>A0A4Q0QL39</accession>
<organism evidence="2 3">
    <name type="scientific">Bradyrhizobium zhanjiangense</name>
    <dbReference type="NCBI Taxonomy" id="1325107"/>
    <lineage>
        <taxon>Bacteria</taxon>
        <taxon>Pseudomonadati</taxon>
        <taxon>Pseudomonadota</taxon>
        <taxon>Alphaproteobacteria</taxon>
        <taxon>Hyphomicrobiales</taxon>
        <taxon>Nitrobacteraceae</taxon>
        <taxon>Bradyrhizobium</taxon>
    </lineage>
</organism>
<feature type="region of interest" description="Disordered" evidence="1">
    <location>
        <begin position="44"/>
        <end position="68"/>
    </location>
</feature>
<protein>
    <submittedName>
        <fullName evidence="2">Uncharacterized protein</fullName>
    </submittedName>
</protein>
<evidence type="ECO:0000256" key="1">
    <source>
        <dbReference type="SAM" id="MobiDB-lite"/>
    </source>
</evidence>
<evidence type="ECO:0000313" key="3">
    <source>
        <dbReference type="Proteomes" id="UP000290174"/>
    </source>
</evidence>
<dbReference type="AlphaFoldDB" id="A0A4Q0QL39"/>
<proteinExistence type="predicted"/>
<dbReference type="Proteomes" id="UP000290174">
    <property type="component" value="Unassembled WGS sequence"/>
</dbReference>
<name>A0A4Q0QL39_9BRAD</name>
<evidence type="ECO:0000313" key="2">
    <source>
        <dbReference type="EMBL" id="RXG94697.1"/>
    </source>
</evidence>
<sequence length="68" mass="7382">MGGLSSRRGRCRDGRLKRDEIRLVCCTEGALPLPLAGEGWGEGVSTMGQSLRGESPHPALRRPLPRAR</sequence>
<comment type="caution">
    <text evidence="2">The sequence shown here is derived from an EMBL/GenBank/DDBJ whole genome shotgun (WGS) entry which is preliminary data.</text>
</comment>
<reference evidence="2 3" key="1">
    <citation type="submission" date="2018-11" db="EMBL/GenBank/DDBJ databases">
        <title>Bradyrhizobium sp. nov., isolated from effective nodules of peanut in China.</title>
        <authorList>
            <person name="Li Y."/>
        </authorList>
    </citation>
    <scope>NUCLEOTIDE SEQUENCE [LARGE SCALE GENOMIC DNA]</scope>
    <source>
        <strain evidence="2 3">CCBAU 51770</strain>
    </source>
</reference>
<dbReference type="EMBL" id="RKMK01000017">
    <property type="protein sequence ID" value="RXG94697.1"/>
    <property type="molecule type" value="Genomic_DNA"/>
</dbReference>
<feature type="compositionally biased region" description="Basic residues" evidence="1">
    <location>
        <begin position="59"/>
        <end position="68"/>
    </location>
</feature>